<proteinExistence type="predicted"/>
<organism evidence="2">
    <name type="scientific">Gordonia amarae</name>
    <dbReference type="NCBI Taxonomy" id="36821"/>
    <lineage>
        <taxon>Bacteria</taxon>
        <taxon>Bacillati</taxon>
        <taxon>Actinomycetota</taxon>
        <taxon>Actinomycetes</taxon>
        <taxon>Mycobacteriales</taxon>
        <taxon>Gordoniaceae</taxon>
        <taxon>Gordonia</taxon>
    </lineage>
</organism>
<gene>
    <name evidence="2" type="ORF">GII30_03775</name>
</gene>
<keyword evidence="1" id="KW-0732">Signal</keyword>
<protein>
    <submittedName>
        <fullName evidence="2">Uncharacterized protein</fullName>
    </submittedName>
</protein>
<dbReference type="RefSeq" id="WP_138943807.1">
    <property type="nucleotide sequence ID" value="NZ_CP045804.1"/>
</dbReference>
<dbReference type="PROSITE" id="PS51257">
    <property type="entry name" value="PROKAR_LIPOPROTEIN"/>
    <property type="match status" value="1"/>
</dbReference>
<dbReference type="AlphaFoldDB" id="A0A857KFN5"/>
<evidence type="ECO:0000256" key="1">
    <source>
        <dbReference type="SAM" id="SignalP"/>
    </source>
</evidence>
<accession>A0A857KFN5</accession>
<dbReference type="EMBL" id="CP045810">
    <property type="protein sequence ID" value="QHN38415.1"/>
    <property type="molecule type" value="Genomic_DNA"/>
</dbReference>
<evidence type="ECO:0000313" key="2">
    <source>
        <dbReference type="EMBL" id="QHN38415.1"/>
    </source>
</evidence>
<feature type="chain" id="PRO_5038502594" evidence="1">
    <location>
        <begin position="23"/>
        <end position="169"/>
    </location>
</feature>
<reference evidence="2" key="1">
    <citation type="journal article" date="2021" name="Nat. Microbiol.">
        <title>Cocultivation of an ultrasmall environmental parasitic bacterium with lytic ability against bacteria associated with wastewater foams.</title>
        <authorList>
            <person name="Batinovic S."/>
            <person name="Rose J.J.A."/>
            <person name="Ratcliffe J."/>
            <person name="Seviour R.J."/>
            <person name="Petrovski S."/>
        </authorList>
    </citation>
    <scope>NUCLEOTIDE SEQUENCE</scope>
    <source>
        <strain evidence="2">CON44</strain>
    </source>
</reference>
<sequence>MKLRTTAKVVLTCLALALTACSTGEPESAPETTTAWGPVGHETAPFRKHFPDLGVPISASWLKGNPDSTSTDRIQLPSPPSTVLSAIVEVRPDVAQELRSTLGDTGTPEVPDTPDVAPELRSLTPDGPFVSGESNLGTVYGWDCVVHVDRVKPVVVIRAFLPWATSFTA</sequence>
<name>A0A857KFN5_9ACTN</name>
<feature type="signal peptide" evidence="1">
    <location>
        <begin position="1"/>
        <end position="22"/>
    </location>
</feature>